<dbReference type="InterPro" id="IPR004869">
    <property type="entry name" value="MMPL_dom"/>
</dbReference>
<evidence type="ECO:0000313" key="11">
    <source>
        <dbReference type="Proteomes" id="UP001224433"/>
    </source>
</evidence>
<protein>
    <submittedName>
        <fullName evidence="10">MMPL family transporter</fullName>
    </submittedName>
</protein>
<sequence>MTRTPHDAPGTPVLPRTRPERLVHLLSRWRYAFLALTLLVTIGLGAVGTGVFGKLSGGGWTPADSDSARADTLLREHFRSGSPDLVLLVGAPGSVDEPRAAAAGRRLTERLRTDARVRHLDSYWPQADPALVSRDRRTALISLRLRGGEHEVAATAEDIRRETATGTAPLEASAAGRAVAKRDLEKQSPARPRPR</sequence>
<evidence type="ECO:0000259" key="9">
    <source>
        <dbReference type="Pfam" id="PF03176"/>
    </source>
</evidence>
<evidence type="ECO:0000256" key="5">
    <source>
        <dbReference type="ARBA" id="ARBA00022989"/>
    </source>
</evidence>
<feature type="transmembrane region" description="Helical" evidence="8">
    <location>
        <begin position="31"/>
        <end position="52"/>
    </location>
</feature>
<reference evidence="10 11" key="1">
    <citation type="submission" date="2023-03" db="EMBL/GenBank/DDBJ databases">
        <title>Isolation and description of six Streptomyces strains from soil environments, able to metabolize different microbial glucans.</title>
        <authorList>
            <person name="Widen T."/>
            <person name="Larsbrink J."/>
        </authorList>
    </citation>
    <scope>NUCLEOTIDE SEQUENCE [LARGE SCALE GENOMIC DNA]</scope>
    <source>
        <strain evidence="10 11">Alt3</strain>
    </source>
</reference>
<dbReference type="PANTHER" id="PTHR33406:SF11">
    <property type="entry name" value="MEMBRANE PROTEIN SCO6666-RELATED"/>
    <property type="match status" value="1"/>
</dbReference>
<dbReference type="RefSeq" id="WP_306104822.1">
    <property type="nucleotide sequence ID" value="NZ_CP120983.1"/>
</dbReference>
<evidence type="ECO:0000256" key="1">
    <source>
        <dbReference type="ARBA" id="ARBA00004651"/>
    </source>
</evidence>
<gene>
    <name evidence="10" type="ORF">P8A20_33055</name>
</gene>
<keyword evidence="3" id="KW-1003">Cell membrane</keyword>
<keyword evidence="4 8" id="KW-0812">Transmembrane</keyword>
<evidence type="ECO:0000313" key="10">
    <source>
        <dbReference type="EMBL" id="WLQ68099.1"/>
    </source>
</evidence>
<evidence type="ECO:0000256" key="2">
    <source>
        <dbReference type="ARBA" id="ARBA00010157"/>
    </source>
</evidence>
<comment type="similarity">
    <text evidence="2">Belongs to the resistance-nodulation-cell division (RND) (TC 2.A.6) family. MmpL subfamily.</text>
</comment>
<dbReference type="Proteomes" id="UP001224433">
    <property type="component" value="Chromosome"/>
</dbReference>
<evidence type="ECO:0000256" key="8">
    <source>
        <dbReference type="SAM" id="Phobius"/>
    </source>
</evidence>
<evidence type="ECO:0000256" key="3">
    <source>
        <dbReference type="ARBA" id="ARBA00022475"/>
    </source>
</evidence>
<feature type="region of interest" description="Disordered" evidence="7">
    <location>
        <begin position="158"/>
        <end position="195"/>
    </location>
</feature>
<evidence type="ECO:0000256" key="7">
    <source>
        <dbReference type="SAM" id="MobiDB-lite"/>
    </source>
</evidence>
<dbReference type="Pfam" id="PF03176">
    <property type="entry name" value="MMPL"/>
    <property type="match status" value="1"/>
</dbReference>
<dbReference type="EMBL" id="CP120983">
    <property type="protein sequence ID" value="WLQ68099.1"/>
    <property type="molecule type" value="Genomic_DNA"/>
</dbReference>
<keyword evidence="11" id="KW-1185">Reference proteome</keyword>
<evidence type="ECO:0000256" key="4">
    <source>
        <dbReference type="ARBA" id="ARBA00022692"/>
    </source>
</evidence>
<proteinExistence type="inferred from homology"/>
<dbReference type="PANTHER" id="PTHR33406">
    <property type="entry name" value="MEMBRANE PROTEIN MJ1562-RELATED"/>
    <property type="match status" value="1"/>
</dbReference>
<keyword evidence="5 8" id="KW-1133">Transmembrane helix</keyword>
<comment type="subcellular location">
    <subcellularLocation>
        <location evidence="1">Cell membrane</location>
        <topology evidence="1">Multi-pass membrane protein</topology>
    </subcellularLocation>
</comment>
<accession>A0ABY9JNJ5</accession>
<feature type="domain" description="Membrane transport protein MMPL" evidence="9">
    <location>
        <begin position="60"/>
        <end position="186"/>
    </location>
</feature>
<keyword evidence="6 8" id="KW-0472">Membrane</keyword>
<organism evidence="10 11">
    <name type="scientific">Streptomyces glycanivorans</name>
    <dbReference type="NCBI Taxonomy" id="3033808"/>
    <lineage>
        <taxon>Bacteria</taxon>
        <taxon>Bacillati</taxon>
        <taxon>Actinomycetota</taxon>
        <taxon>Actinomycetes</taxon>
        <taxon>Kitasatosporales</taxon>
        <taxon>Streptomycetaceae</taxon>
        <taxon>Streptomyces</taxon>
    </lineage>
</organism>
<name>A0ABY9JNJ5_9ACTN</name>
<evidence type="ECO:0000256" key="6">
    <source>
        <dbReference type="ARBA" id="ARBA00023136"/>
    </source>
</evidence>
<dbReference type="InterPro" id="IPR050545">
    <property type="entry name" value="Mycobact_MmpL"/>
</dbReference>